<evidence type="ECO:0000313" key="10">
    <source>
        <dbReference type="Proteomes" id="UP000075221"/>
    </source>
</evidence>
<dbReference type="InterPro" id="IPR024370">
    <property type="entry name" value="PBP_domain"/>
</dbReference>
<dbReference type="InterPro" id="IPR005673">
    <property type="entry name" value="ABC_phos-bd_PstS"/>
</dbReference>
<feature type="region of interest" description="Disordered" evidence="6">
    <location>
        <begin position="40"/>
        <end position="84"/>
    </location>
</feature>
<sequence length="400" mass="40895">METLRTCSSQPRPQGISVKKSRLATLTTVALLGALGLSACGSSDSGSASSTEASTTKATSTVSAAAPSPTTYKPTCPSGTINGGGSSAQGNAITQVINDYKKACDSKGKVNYSITGSGAGISSFLGKQIDWAGSDSALSADKGEVSKATQRCSANEAWHLPMAAGPIAVVTNIDGVKSLNLSSETLAGIFSGSITKWNDAAIKKENPSAKLPSAAISVFYRSDESGTTDNFTNYLNKAAGDVWTEAHSKQWKGTGKGADKSAGVAQAVKSTKNSISYVEWSYAQKNNLNPVAIDNGNGPVKLTNESAGKAVSAAKTAGAGNNLQLEMQYKDTPAGVYPAVLVTYEIVCSKGLDAQKTALLKDFMSFYASGAEQQAITSAGYAPLPGEVAGKVIAAAQAIA</sequence>
<dbReference type="GO" id="GO:0043190">
    <property type="term" value="C:ATP-binding cassette (ABC) transporter complex"/>
    <property type="evidence" value="ECO:0007669"/>
    <property type="project" value="InterPro"/>
</dbReference>
<evidence type="ECO:0000256" key="5">
    <source>
        <dbReference type="PIRSR" id="PIRSR002756-1"/>
    </source>
</evidence>
<evidence type="ECO:0000256" key="3">
    <source>
        <dbReference type="ARBA" id="ARBA00022592"/>
    </source>
</evidence>
<dbReference type="KEGG" id="aaci:ASQ49_08270"/>
<dbReference type="GeneID" id="88085007"/>
<dbReference type="PANTHER" id="PTHR42996:SF1">
    <property type="entry name" value="PHOSPHATE-BINDING PROTEIN PSTS"/>
    <property type="match status" value="1"/>
</dbReference>
<gene>
    <name evidence="9" type="ORF">A8L58_08340</name>
    <name evidence="8" type="ORF">AXH35_06875</name>
</gene>
<feature type="binding site" evidence="5">
    <location>
        <position position="117"/>
    </location>
    <ligand>
        <name>phosphate</name>
        <dbReference type="ChEBI" id="CHEBI:43474"/>
    </ligand>
</feature>
<evidence type="ECO:0000313" key="11">
    <source>
        <dbReference type="Proteomes" id="UP000178666"/>
    </source>
</evidence>
<dbReference type="InterPro" id="IPR050962">
    <property type="entry name" value="Phosphate-bind_PstS"/>
</dbReference>
<keyword evidence="3 4" id="KW-0592">Phosphate transport</keyword>
<reference evidence="9 11" key="1">
    <citation type="journal article" date="2016" name="Plant Dis.">
        <title>Improved production of propionic acid using genome shuffling.</title>
        <authorList>
            <person name="Luna-Flores C.H."/>
            <person name="Palfreyman R.W."/>
            <person name="Kromer J.O."/>
            <person name="Nielsen L.K."/>
            <person name="Marcellin E."/>
        </authorList>
    </citation>
    <scope>NUCLEOTIDE SEQUENCE [LARGE SCALE GENOMIC DNA]</scope>
    <source>
        <strain evidence="9 11">F3E8</strain>
    </source>
</reference>
<dbReference type="OrthoDB" id="9801510at2"/>
<dbReference type="EMBL" id="CP014352">
    <property type="protein sequence ID" value="AMS05233.1"/>
    <property type="molecule type" value="Genomic_DNA"/>
</dbReference>
<evidence type="ECO:0000256" key="4">
    <source>
        <dbReference type="PIRNR" id="PIRNR002756"/>
    </source>
</evidence>
<protein>
    <recommendedName>
        <fullName evidence="4">Phosphate-binding protein</fullName>
    </recommendedName>
</protein>
<feature type="compositionally biased region" description="Low complexity" evidence="6">
    <location>
        <begin position="40"/>
        <end position="71"/>
    </location>
</feature>
<dbReference type="GO" id="GO:0042301">
    <property type="term" value="F:phosphate ion binding"/>
    <property type="evidence" value="ECO:0007669"/>
    <property type="project" value="InterPro"/>
</dbReference>
<dbReference type="NCBIfam" id="TIGR00975">
    <property type="entry name" value="3a0107s03"/>
    <property type="match status" value="1"/>
</dbReference>
<proteinExistence type="inferred from homology"/>
<dbReference type="Pfam" id="PF12849">
    <property type="entry name" value="PBP_like_2"/>
    <property type="match status" value="1"/>
</dbReference>
<dbReference type="Gene3D" id="3.40.190.10">
    <property type="entry name" value="Periplasmic binding protein-like II"/>
    <property type="match status" value="2"/>
</dbReference>
<feature type="binding site" evidence="5">
    <location>
        <position position="135"/>
    </location>
    <ligand>
        <name>phosphate</name>
        <dbReference type="ChEBI" id="CHEBI:43474"/>
    </ligand>
</feature>
<evidence type="ECO:0000256" key="2">
    <source>
        <dbReference type="ARBA" id="ARBA00022448"/>
    </source>
</evidence>
<dbReference type="AlphaFoldDB" id="A0A142KGJ5"/>
<feature type="binding site" evidence="5">
    <location>
        <begin position="225"/>
        <end position="227"/>
    </location>
    <ligand>
        <name>phosphate</name>
        <dbReference type="ChEBI" id="CHEBI:43474"/>
    </ligand>
</feature>
<feature type="domain" description="PBP" evidence="7">
    <location>
        <begin position="74"/>
        <end position="369"/>
    </location>
</feature>
<organism evidence="8 10">
    <name type="scientific">Acidipropionibacterium acidipropionici</name>
    <dbReference type="NCBI Taxonomy" id="1748"/>
    <lineage>
        <taxon>Bacteria</taxon>
        <taxon>Bacillati</taxon>
        <taxon>Actinomycetota</taxon>
        <taxon>Actinomycetes</taxon>
        <taxon>Propionibacteriales</taxon>
        <taxon>Propionibacteriaceae</taxon>
        <taxon>Acidipropionibacterium</taxon>
    </lineage>
</organism>
<dbReference type="Proteomes" id="UP000075221">
    <property type="component" value="Chromosome"/>
</dbReference>
<keyword evidence="2 4" id="KW-0813">Transport</keyword>
<dbReference type="CDD" id="cd13565">
    <property type="entry name" value="PBP2_PstS"/>
    <property type="match status" value="1"/>
</dbReference>
<dbReference type="EMBL" id="CP015970">
    <property type="protein sequence ID" value="AOZ46713.1"/>
    <property type="molecule type" value="Genomic_DNA"/>
</dbReference>
<evidence type="ECO:0000259" key="7">
    <source>
        <dbReference type="Pfam" id="PF12849"/>
    </source>
</evidence>
<dbReference type="PIRSF" id="PIRSF002756">
    <property type="entry name" value="PstS"/>
    <property type="match status" value="1"/>
</dbReference>
<dbReference type="Proteomes" id="UP000178666">
    <property type="component" value="Chromosome"/>
</dbReference>
<feature type="binding site" evidence="5">
    <location>
        <begin position="86"/>
        <end position="88"/>
    </location>
    <ligand>
        <name>phosphate</name>
        <dbReference type="ChEBI" id="CHEBI:43474"/>
    </ligand>
</feature>
<dbReference type="GO" id="GO:0035435">
    <property type="term" value="P:phosphate ion transmembrane transport"/>
    <property type="evidence" value="ECO:0007669"/>
    <property type="project" value="InterPro"/>
</dbReference>
<comment type="similarity">
    <text evidence="1 4">Belongs to the PstS family.</text>
</comment>
<accession>A0A142KGJ5</accession>
<keyword evidence="11" id="KW-1185">Reference proteome</keyword>
<evidence type="ECO:0000256" key="1">
    <source>
        <dbReference type="ARBA" id="ARBA00008725"/>
    </source>
</evidence>
<name>A0A142KGJ5_9ACTN</name>
<dbReference type="SUPFAM" id="SSF53850">
    <property type="entry name" value="Periplasmic binding protein-like II"/>
    <property type="match status" value="1"/>
</dbReference>
<evidence type="ECO:0000313" key="9">
    <source>
        <dbReference type="EMBL" id="AOZ46713.1"/>
    </source>
</evidence>
<dbReference type="PANTHER" id="PTHR42996">
    <property type="entry name" value="PHOSPHATE-BINDING PROTEIN PSTS"/>
    <property type="match status" value="1"/>
</dbReference>
<evidence type="ECO:0000256" key="6">
    <source>
        <dbReference type="SAM" id="MobiDB-lite"/>
    </source>
</evidence>
<evidence type="ECO:0000313" key="8">
    <source>
        <dbReference type="EMBL" id="AMS05233.1"/>
    </source>
</evidence>
<reference evidence="8 10" key="2">
    <citation type="submission" date="2016-02" db="EMBL/GenBank/DDBJ databases">
        <title>Complete Genome Sequence of Propionibacterium acidipropionici ATCC 55737.</title>
        <authorList>
            <person name="Luna Flores C.H."/>
            <person name="Nielsen L.K."/>
            <person name="Marcellin E."/>
        </authorList>
    </citation>
    <scope>NUCLEOTIDE SEQUENCE [LARGE SCALE GENOMIC DNA]</scope>
    <source>
        <strain evidence="8 10">ATCC 55737</strain>
    </source>
</reference>
<dbReference type="RefSeq" id="WP_051143562.1">
    <property type="nucleotide sequence ID" value="NZ_CP013126.1"/>
</dbReference>